<name>A0A914PLL1_9BILA</name>
<evidence type="ECO:0000313" key="1">
    <source>
        <dbReference type="Proteomes" id="UP000887578"/>
    </source>
</evidence>
<dbReference type="WBParaSite" id="PDA_v2.g19342.t1">
    <property type="protein sequence ID" value="PDA_v2.g19342.t1"/>
    <property type="gene ID" value="PDA_v2.g19342"/>
</dbReference>
<evidence type="ECO:0000313" key="2">
    <source>
        <dbReference type="WBParaSite" id="PDA_v2.g19342.t1"/>
    </source>
</evidence>
<dbReference type="Proteomes" id="UP000887578">
    <property type="component" value="Unplaced"/>
</dbReference>
<organism evidence="1 2">
    <name type="scientific">Panagrolaimus davidi</name>
    <dbReference type="NCBI Taxonomy" id="227884"/>
    <lineage>
        <taxon>Eukaryota</taxon>
        <taxon>Metazoa</taxon>
        <taxon>Ecdysozoa</taxon>
        <taxon>Nematoda</taxon>
        <taxon>Chromadorea</taxon>
        <taxon>Rhabditida</taxon>
        <taxon>Tylenchina</taxon>
        <taxon>Panagrolaimomorpha</taxon>
        <taxon>Panagrolaimoidea</taxon>
        <taxon>Panagrolaimidae</taxon>
        <taxon>Panagrolaimus</taxon>
    </lineage>
</organism>
<protein>
    <submittedName>
        <fullName evidence="2">Uncharacterized protein</fullName>
    </submittedName>
</protein>
<dbReference type="AlphaFoldDB" id="A0A914PLL1"/>
<sequence>MVLLFALAPGHRTAEVYCTSTKKHFSDFWINKISFDDEQNIDKMFQNLIIKAGKMFGNTFELGTVCVYLGHYDFEYGNGIRKKFVSSGLASGFKNVEIIDLFVAIFYDALRQSKFHPVVNSVVWIHNYGSWYLWKKMSAGQSELIHYENRGSTWIDDELIKKFEQTSGKKPDIIVFGHPVHDYLVSYFSSKYATFIFENFYFAKGALLHAKIMAEKTKYLDYAAKNTLGHDVKLVVGMKEILHFQRHQNVPLDKVLKLKNANDLNLNIFDGPFHEAMQLPPCAACFIVIQIDTNGIFTITVIDESVAELLKQKHYENINCIVEI</sequence>
<accession>A0A914PLL1</accession>
<reference evidence="2" key="1">
    <citation type="submission" date="2022-11" db="UniProtKB">
        <authorList>
            <consortium name="WormBaseParasite"/>
        </authorList>
    </citation>
    <scope>IDENTIFICATION</scope>
</reference>
<proteinExistence type="predicted"/>
<keyword evidence="1" id="KW-1185">Reference proteome</keyword>